<dbReference type="PROSITE" id="PS00411">
    <property type="entry name" value="KINESIN_MOTOR_1"/>
    <property type="match status" value="1"/>
</dbReference>
<feature type="coiled-coil region" evidence="11">
    <location>
        <begin position="1073"/>
        <end position="1100"/>
    </location>
</feature>
<dbReference type="Proteomes" id="UP001165121">
    <property type="component" value="Unassembled WGS sequence"/>
</dbReference>
<feature type="compositionally biased region" description="Polar residues" evidence="12">
    <location>
        <begin position="1657"/>
        <end position="1667"/>
    </location>
</feature>
<protein>
    <submittedName>
        <fullName evidence="14">Unnamed protein product</fullName>
    </submittedName>
</protein>
<organism evidence="14 15">
    <name type="scientific">Phytophthora fragariaefolia</name>
    <dbReference type="NCBI Taxonomy" id="1490495"/>
    <lineage>
        <taxon>Eukaryota</taxon>
        <taxon>Sar</taxon>
        <taxon>Stramenopiles</taxon>
        <taxon>Oomycota</taxon>
        <taxon>Peronosporomycetes</taxon>
        <taxon>Peronosporales</taxon>
        <taxon>Peronosporaceae</taxon>
        <taxon>Phytophthora</taxon>
    </lineage>
</organism>
<dbReference type="GO" id="GO:0005829">
    <property type="term" value="C:cytosol"/>
    <property type="evidence" value="ECO:0007669"/>
    <property type="project" value="UniProtKB-ARBA"/>
</dbReference>
<dbReference type="PROSITE" id="PS50067">
    <property type="entry name" value="KINESIN_MOTOR_2"/>
    <property type="match status" value="1"/>
</dbReference>
<evidence type="ECO:0000256" key="2">
    <source>
        <dbReference type="ARBA" id="ARBA00022490"/>
    </source>
</evidence>
<dbReference type="Gene3D" id="1.20.5.340">
    <property type="match status" value="1"/>
</dbReference>
<evidence type="ECO:0000259" key="13">
    <source>
        <dbReference type="PROSITE" id="PS50067"/>
    </source>
</evidence>
<dbReference type="GO" id="GO:0007018">
    <property type="term" value="P:microtubule-based movement"/>
    <property type="evidence" value="ECO:0007669"/>
    <property type="project" value="InterPro"/>
</dbReference>
<dbReference type="Gene3D" id="3.40.850.10">
    <property type="entry name" value="Kinesin motor domain"/>
    <property type="match status" value="1"/>
</dbReference>
<comment type="caution">
    <text evidence="14">The sequence shown here is derived from an EMBL/GenBank/DDBJ whole genome shotgun (WGS) entry which is preliminary data.</text>
</comment>
<dbReference type="InterPro" id="IPR036961">
    <property type="entry name" value="Kinesin_motor_dom_sf"/>
</dbReference>
<reference evidence="14" key="1">
    <citation type="submission" date="2023-04" db="EMBL/GenBank/DDBJ databases">
        <title>Phytophthora fragariaefolia NBRC 109709.</title>
        <authorList>
            <person name="Ichikawa N."/>
            <person name="Sato H."/>
            <person name="Tonouchi N."/>
        </authorList>
    </citation>
    <scope>NUCLEOTIDE SEQUENCE</scope>
    <source>
        <strain evidence="14">NBRC 109709</strain>
    </source>
</reference>
<keyword evidence="5 10" id="KW-0067">ATP-binding</keyword>
<evidence type="ECO:0000256" key="11">
    <source>
        <dbReference type="SAM" id="Coils"/>
    </source>
</evidence>
<evidence type="ECO:0000256" key="12">
    <source>
        <dbReference type="SAM" id="MobiDB-lite"/>
    </source>
</evidence>
<sequence>MDDANVQVFCRVRPPNERERGAARSCVALPASDAAQQTLFLQSKHGPARSFTFDRVFGARAAQSDVFQRVGAPITRACLEGYNGTIFAYGQTGSGKTFTMQGPDDGLGADARRGLVPRVFDFLFDSVADDRRVQRSVVCSFLEIYNERVFDLLDGGGAKDAAGLQLRENGRKGVHVDGLVESVVDSAQKAAELMAVGARNRRVGQTSMNRESSRSHSVFILQLQSKETTAEGTKIRTSRFNLVDLAGSERQRSTDAAGERLKEAGSINKSLSALGNVIMGLSEQSLGKHRHVHYRDSKLTFLLKDSLGGNSKTFMIATISPAEDSAFETLSTLKFAQRAKMIQNSAVVNEDSVGSSLFLQEEIQRLRRQLQQAHQEIARNIPGSNLLMQETTPSETTSSQDSAARQQAEPCDPAIDGRFRELEESFATTAEKSDRLQRSFDYLQLQNGNFQALCADLKQHIAHLKMMLRLRGIGEPGAHEYEPSSDAIEWRMKYEEMEERFAELQDELQRSGVEDAGVAGKINSEVENLDMMLLALTKQLAFVLRDKHDLQDRLLENQSDKDESMAGTSAQESVNVDFSARLEEALKQQAGEYQAKLDAVASTSVCLEEKAAETTLALQQIKEREASWFVQQRDLERQLADSKESLQRSEEAHSVTRHILVQEKVKMENLEVQIERSREAVRIEFETELANTATANRNLEYSTMQLQQELAVIIANLQQRELQVQDMEKSFAELKSEMVHVEESNQRLGSELDEARKQLKEFTLQSTRLQAEILERDNAIDDLKRAEVTANDKILILKQKVESSSKSIEQLQVEATTMAQKHADAITSLQEKTLVEEKRLIEDFENQLRVKDEQYQQLRAELDEHRSKAEEASRLHEAQLKEKDVSLTELQCQLKEQKHESKQALEDLLAKLSQGEADLSKLSHEKTQVESELSVAVEQVDRLEKNTKKLKTEKDEVSGEVHRLSERMEQLLMKTSELGDTNAHLHDKCEEQQSKLSDSEGTIMKLTQQVSEQQQQIITHVNEATKLRKELASEQEDARQAAIIHTQTLNELASSTKKIEEITEELATNKSATDKMSNSLEKAANELREAEETAVHQFEEIQMYKGIQSTLRDQLRKLELDRLELAESVKTEQESKRGVELKLAEAREEWADEKSKLHLNSRESVTALQKRVEELCLTKDSLSAQKCELEQENKNLKTEIAEQDSSLQELKGCVAAREDKIRALESSRADSVATQDELTDTITDLRSNVSDLERKLAEEQSTVSKQEVELTDKSSAIAERDAAMNALKERMQNDEAAWEVKTSEYKADFEAAQGRMQALEQLVAEKSAVFAKAEETFLTEKRSIQQKLEEAEETLAQQTEQYMQEIKQLSSSIEDKDSELQLATKSLVEMKERLARSAQDDSNAKVKELQATMEELEAKHKAVVEENLILKDKATSELKKQQKELTRRHVCEIDAAEEQLKSAREALEEQKAAAERAQKEAKAKGVSQNALGQAKRKFLTEKVKLQREIQTLTKKLEVVSKENEKLVGHHNSRQKIQHHVKVKEENNRLLDQVRLLTDEKIKLQRSLEKLRTMLKEKENIGVDAITNTPPSVSPASNASSQSQPTKKGKRPSLGSASSATAGTSSSVARATARLAVRGHPMSRSASPGPSKKRVRTHSSTSGPGWQR</sequence>
<dbReference type="GO" id="GO:0005819">
    <property type="term" value="C:spindle"/>
    <property type="evidence" value="ECO:0007669"/>
    <property type="project" value="UniProtKB-SubCell"/>
</dbReference>
<dbReference type="OrthoDB" id="3176171at2759"/>
<evidence type="ECO:0000256" key="6">
    <source>
        <dbReference type="ARBA" id="ARBA00023054"/>
    </source>
</evidence>
<dbReference type="InterPro" id="IPR044986">
    <property type="entry name" value="KIF15/KIN-12"/>
</dbReference>
<feature type="domain" description="Kinesin motor" evidence="13">
    <location>
        <begin position="5"/>
        <end position="342"/>
    </location>
</feature>
<feature type="coiled-coil region" evidence="11">
    <location>
        <begin position="487"/>
        <end position="514"/>
    </location>
</feature>
<dbReference type="PANTHER" id="PTHR37739:SF8">
    <property type="entry name" value="KINESIN-LIKE PROTEIN KIN-12D"/>
    <property type="match status" value="1"/>
</dbReference>
<dbReference type="SMART" id="SM00129">
    <property type="entry name" value="KISc"/>
    <property type="match status" value="1"/>
</dbReference>
<dbReference type="Pfam" id="PF00225">
    <property type="entry name" value="Kinesin"/>
    <property type="match status" value="1"/>
</dbReference>
<feature type="compositionally biased region" description="Low complexity" evidence="12">
    <location>
        <begin position="1586"/>
        <end position="1604"/>
    </location>
</feature>
<comment type="subcellular location">
    <subcellularLocation>
        <location evidence="1">Cytoplasm</location>
        <location evidence="1">Cytoskeleton</location>
        <location evidence="1">Spindle</location>
    </subcellularLocation>
</comment>
<evidence type="ECO:0000256" key="9">
    <source>
        <dbReference type="ARBA" id="ARBA00034488"/>
    </source>
</evidence>
<dbReference type="GO" id="GO:0000278">
    <property type="term" value="P:mitotic cell cycle"/>
    <property type="evidence" value="ECO:0007669"/>
    <property type="project" value="UniProtKB-ARBA"/>
</dbReference>
<feature type="coiled-coil region" evidence="11">
    <location>
        <begin position="1316"/>
        <end position="1580"/>
    </location>
</feature>
<feature type="coiled-coil region" evidence="11">
    <location>
        <begin position="834"/>
        <end position="1041"/>
    </location>
</feature>
<feature type="region of interest" description="Disordered" evidence="12">
    <location>
        <begin position="381"/>
        <end position="409"/>
    </location>
</feature>
<feature type="coiled-coil region" evidence="11">
    <location>
        <begin position="717"/>
        <end position="772"/>
    </location>
</feature>
<keyword evidence="6 11" id="KW-0175">Coiled coil</keyword>
<keyword evidence="8" id="KW-0206">Cytoskeleton</keyword>
<evidence type="ECO:0000313" key="14">
    <source>
        <dbReference type="EMBL" id="GMG17301.1"/>
    </source>
</evidence>
<keyword evidence="7 10" id="KW-0505">Motor protein</keyword>
<evidence type="ECO:0000256" key="3">
    <source>
        <dbReference type="ARBA" id="ARBA00022701"/>
    </source>
</evidence>
<proteinExistence type="inferred from homology"/>
<dbReference type="CDD" id="cd00106">
    <property type="entry name" value="KISc"/>
    <property type="match status" value="1"/>
</dbReference>
<evidence type="ECO:0000256" key="7">
    <source>
        <dbReference type="ARBA" id="ARBA00023175"/>
    </source>
</evidence>
<dbReference type="InterPro" id="IPR001752">
    <property type="entry name" value="Kinesin_motor_dom"/>
</dbReference>
<dbReference type="Gene3D" id="1.10.287.1490">
    <property type="match status" value="1"/>
</dbReference>
<dbReference type="GO" id="GO:0005874">
    <property type="term" value="C:microtubule"/>
    <property type="evidence" value="ECO:0007669"/>
    <property type="project" value="UniProtKB-KW"/>
</dbReference>
<dbReference type="SUPFAM" id="SSF52540">
    <property type="entry name" value="P-loop containing nucleoside triphosphate hydrolases"/>
    <property type="match status" value="1"/>
</dbReference>
<evidence type="ECO:0000256" key="1">
    <source>
        <dbReference type="ARBA" id="ARBA00004186"/>
    </source>
</evidence>
<evidence type="ECO:0000256" key="4">
    <source>
        <dbReference type="ARBA" id="ARBA00022741"/>
    </source>
</evidence>
<feature type="coiled-coil region" evidence="11">
    <location>
        <begin position="1235"/>
        <end position="1269"/>
    </location>
</feature>
<evidence type="ECO:0000313" key="15">
    <source>
        <dbReference type="Proteomes" id="UP001165121"/>
    </source>
</evidence>
<feature type="region of interest" description="Disordered" evidence="12">
    <location>
        <begin position="1581"/>
        <end position="1667"/>
    </location>
</feature>
<keyword evidence="15" id="KW-1185">Reference proteome</keyword>
<gene>
    <name evidence="14" type="ORF">Pfra01_003010000</name>
</gene>
<keyword evidence="2" id="KW-0963">Cytoplasm</keyword>
<keyword evidence="4 10" id="KW-0547">Nucleotide-binding</keyword>
<dbReference type="FunFam" id="3.40.850.10:FF:000034">
    <property type="entry name" value="Kinesin family member 15"/>
    <property type="match status" value="1"/>
</dbReference>
<dbReference type="GO" id="GO:0008017">
    <property type="term" value="F:microtubule binding"/>
    <property type="evidence" value="ECO:0007669"/>
    <property type="project" value="InterPro"/>
</dbReference>
<feature type="compositionally biased region" description="Low complexity" evidence="12">
    <location>
        <begin position="389"/>
        <end position="402"/>
    </location>
</feature>
<keyword evidence="3" id="KW-0493">Microtubule</keyword>
<accession>A0A9W6YPE5</accession>
<evidence type="ECO:0000256" key="8">
    <source>
        <dbReference type="ARBA" id="ARBA00023212"/>
    </source>
</evidence>
<dbReference type="InterPro" id="IPR019821">
    <property type="entry name" value="Kinesin_motor_CS"/>
</dbReference>
<comment type="similarity">
    <text evidence="9">Belongs to the TRAFAC class myosin-kinesin ATPase superfamily. Kinesin family. KIN-12 subfamily.</text>
</comment>
<dbReference type="GO" id="GO:0005524">
    <property type="term" value="F:ATP binding"/>
    <property type="evidence" value="ECO:0007669"/>
    <property type="project" value="UniProtKB-UniRule"/>
</dbReference>
<evidence type="ECO:0000256" key="10">
    <source>
        <dbReference type="PROSITE-ProRule" id="PRU00283"/>
    </source>
</evidence>
<dbReference type="GO" id="GO:0003777">
    <property type="term" value="F:microtubule motor activity"/>
    <property type="evidence" value="ECO:0007669"/>
    <property type="project" value="InterPro"/>
</dbReference>
<feature type="binding site" evidence="10">
    <location>
        <begin position="90"/>
        <end position="97"/>
    </location>
    <ligand>
        <name>ATP</name>
        <dbReference type="ChEBI" id="CHEBI:30616"/>
    </ligand>
</feature>
<dbReference type="InterPro" id="IPR027417">
    <property type="entry name" value="P-loop_NTPase"/>
</dbReference>
<evidence type="ECO:0000256" key="5">
    <source>
        <dbReference type="ARBA" id="ARBA00022840"/>
    </source>
</evidence>
<dbReference type="PANTHER" id="PTHR37739">
    <property type="entry name" value="KINESIN-LIKE PROTEIN KIN-12D"/>
    <property type="match status" value="1"/>
</dbReference>
<dbReference type="PRINTS" id="PR00380">
    <property type="entry name" value="KINESINHEAVY"/>
</dbReference>
<dbReference type="EMBL" id="BSXT01018997">
    <property type="protein sequence ID" value="GMG17301.1"/>
    <property type="molecule type" value="Genomic_DNA"/>
</dbReference>
<feature type="coiled-coil region" evidence="11">
    <location>
        <begin position="632"/>
        <end position="680"/>
    </location>
</feature>
<feature type="compositionally biased region" description="Low complexity" evidence="12">
    <location>
        <begin position="1612"/>
        <end position="1638"/>
    </location>
</feature>
<name>A0A9W6YPE5_9STRA</name>
<dbReference type="GO" id="GO:0005813">
    <property type="term" value="C:centrosome"/>
    <property type="evidence" value="ECO:0007669"/>
    <property type="project" value="UniProtKB-ARBA"/>
</dbReference>